<evidence type="ECO:0000313" key="3">
    <source>
        <dbReference type="Proteomes" id="UP000544331"/>
    </source>
</evidence>
<feature type="transmembrane region" description="Helical" evidence="1">
    <location>
        <begin position="115"/>
        <end position="134"/>
    </location>
</feature>
<dbReference type="AlphaFoldDB" id="A0A8H5XPE8"/>
<dbReference type="OrthoDB" id="5217806at2759"/>
<feature type="transmembrane region" description="Helical" evidence="1">
    <location>
        <begin position="20"/>
        <end position="39"/>
    </location>
</feature>
<gene>
    <name evidence="2" type="ORF">FMUND_15531</name>
</gene>
<evidence type="ECO:0000313" key="2">
    <source>
        <dbReference type="EMBL" id="KAF5697052.1"/>
    </source>
</evidence>
<reference evidence="2 3" key="1">
    <citation type="submission" date="2020-05" db="EMBL/GenBank/DDBJ databases">
        <title>Identification and distribution of gene clusters putatively required for synthesis of sphingolipid metabolism inhibitors in phylogenetically diverse species of the filamentous fungus Fusarium.</title>
        <authorList>
            <person name="Kim H.-S."/>
            <person name="Busman M."/>
            <person name="Brown D.W."/>
            <person name="Divon H."/>
            <person name="Uhlig S."/>
            <person name="Proctor R.H."/>
        </authorList>
    </citation>
    <scope>NUCLEOTIDE SEQUENCE [LARGE SCALE GENOMIC DNA]</scope>
    <source>
        <strain evidence="2 3">NRRL 66235</strain>
    </source>
</reference>
<name>A0A8H5XPE8_9HYPO</name>
<evidence type="ECO:0000256" key="1">
    <source>
        <dbReference type="SAM" id="Phobius"/>
    </source>
</evidence>
<dbReference type="Proteomes" id="UP000544331">
    <property type="component" value="Unassembled WGS sequence"/>
</dbReference>
<accession>A0A8H5XPE8</accession>
<keyword evidence="1" id="KW-1133">Transmembrane helix</keyword>
<keyword evidence="1" id="KW-0472">Membrane</keyword>
<sequence length="316" mass="35958">MGSEGSVRDELFPSETSAVLLGILIPPLLILWICSLYLVRREDDPARMAFTFMKIVYPMALLTLTFRFIHFIAMNKIPVSRVSDETLSDGFLHCMLQIINRLDALSTMFLDITDIFLIITLFELGNGFLICLTAKRSSFYLVVRYTILVPSAAVLYLAITNFIRGNSIWIKSLSMEEDSEQRIWKDLEELDEWDTPVLILWGVASFVLLAYACFVCNKARDKPMILDSTVIFLGATVLNLLNPGRQLLMIILNLDKDRWYITGQSFYLIDNISDHWVRFFIIALIFVLGMRKDNGLWTTPPRLPGGLVPATNAIKG</sequence>
<keyword evidence="1" id="KW-0812">Transmembrane</keyword>
<comment type="caution">
    <text evidence="2">The sequence shown here is derived from an EMBL/GenBank/DDBJ whole genome shotgun (WGS) entry which is preliminary data.</text>
</comment>
<keyword evidence="3" id="KW-1185">Reference proteome</keyword>
<feature type="transmembrane region" description="Helical" evidence="1">
    <location>
        <begin position="229"/>
        <end position="252"/>
    </location>
</feature>
<proteinExistence type="predicted"/>
<feature type="transmembrane region" description="Helical" evidence="1">
    <location>
        <begin position="141"/>
        <end position="163"/>
    </location>
</feature>
<protein>
    <submittedName>
        <fullName evidence="2">Uncharacterized protein</fullName>
    </submittedName>
</protein>
<feature type="transmembrane region" description="Helical" evidence="1">
    <location>
        <begin position="51"/>
        <end position="73"/>
    </location>
</feature>
<organism evidence="2 3">
    <name type="scientific">Fusarium mundagurra</name>
    <dbReference type="NCBI Taxonomy" id="1567541"/>
    <lineage>
        <taxon>Eukaryota</taxon>
        <taxon>Fungi</taxon>
        <taxon>Dikarya</taxon>
        <taxon>Ascomycota</taxon>
        <taxon>Pezizomycotina</taxon>
        <taxon>Sordariomycetes</taxon>
        <taxon>Hypocreomycetidae</taxon>
        <taxon>Hypocreales</taxon>
        <taxon>Nectriaceae</taxon>
        <taxon>Fusarium</taxon>
        <taxon>Fusarium fujikuroi species complex</taxon>
    </lineage>
</organism>
<feature type="transmembrane region" description="Helical" evidence="1">
    <location>
        <begin position="198"/>
        <end position="217"/>
    </location>
</feature>
<feature type="transmembrane region" description="Helical" evidence="1">
    <location>
        <begin position="272"/>
        <end position="290"/>
    </location>
</feature>
<dbReference type="EMBL" id="JAAOAN010001087">
    <property type="protein sequence ID" value="KAF5697052.1"/>
    <property type="molecule type" value="Genomic_DNA"/>
</dbReference>